<organism evidence="4 5">
    <name type="scientific">Taibaiella lutea</name>
    <dbReference type="NCBI Taxonomy" id="2608001"/>
    <lineage>
        <taxon>Bacteria</taxon>
        <taxon>Pseudomonadati</taxon>
        <taxon>Bacteroidota</taxon>
        <taxon>Chitinophagia</taxon>
        <taxon>Chitinophagales</taxon>
        <taxon>Chitinophagaceae</taxon>
        <taxon>Taibaiella</taxon>
    </lineage>
</organism>
<feature type="compositionally biased region" description="Basic residues" evidence="1">
    <location>
        <begin position="199"/>
        <end position="210"/>
    </location>
</feature>
<gene>
    <name evidence="4" type="ORF">F0919_12205</name>
</gene>
<reference evidence="4 5" key="1">
    <citation type="submission" date="2019-09" db="EMBL/GenBank/DDBJ databases">
        <title>Genome sequence and assembly of Taibaiella sp.</title>
        <authorList>
            <person name="Chhetri G."/>
        </authorList>
    </citation>
    <scope>NUCLEOTIDE SEQUENCE [LARGE SCALE GENOMIC DNA]</scope>
    <source>
        <strain evidence="4 5">KVB11</strain>
    </source>
</reference>
<dbReference type="InterPro" id="IPR049282">
    <property type="entry name" value="BVU_3817_N_sf"/>
</dbReference>
<dbReference type="InterPro" id="IPR049281">
    <property type="entry name" value="BVU_3817-like_C_sf"/>
</dbReference>
<sequence length="210" mass="23620">MEYRQIVAVTGLSGLFQLMSTKNDGAIVRSLTDKNIKFVSARIHNITPLESIEIYTTGDNVRLHEVLEKIKQDDTHVTVLNGKKDDKATKAYFKTILPDFDEERVYTSDIRKVLKWYEILKANDLLNFDYLQHQAEEGDTENAVETEANVAEEVSVEEKPKKKAAAKKAAEEDGEEKPVKKAAAKKKAVSEDGEEKPAKKAAPKKKKEAE</sequence>
<proteinExistence type="predicted"/>
<keyword evidence="5" id="KW-1185">Reference proteome</keyword>
<dbReference type="InterPro" id="IPR049280">
    <property type="entry name" value="DUF6852"/>
</dbReference>
<evidence type="ECO:0000256" key="1">
    <source>
        <dbReference type="SAM" id="MobiDB-lite"/>
    </source>
</evidence>
<evidence type="ECO:0000313" key="5">
    <source>
        <dbReference type="Proteomes" id="UP000323632"/>
    </source>
</evidence>
<dbReference type="Proteomes" id="UP000323632">
    <property type="component" value="Unassembled WGS sequence"/>
</dbReference>
<feature type="region of interest" description="Disordered" evidence="1">
    <location>
        <begin position="138"/>
        <end position="210"/>
    </location>
</feature>
<dbReference type="AlphaFoldDB" id="A0A5M6CDP9"/>
<protein>
    <submittedName>
        <fullName evidence="4">Uncharacterized protein</fullName>
    </submittedName>
</protein>
<feature type="compositionally biased region" description="Basic and acidic residues" evidence="1">
    <location>
        <begin position="168"/>
        <end position="179"/>
    </location>
</feature>
<dbReference type="Pfam" id="PF21186">
    <property type="entry name" value="DUF6852"/>
    <property type="match status" value="1"/>
</dbReference>
<feature type="domain" description="DUF5606" evidence="2">
    <location>
        <begin position="5"/>
        <end position="49"/>
    </location>
</feature>
<dbReference type="EMBL" id="VWSH01000003">
    <property type="protein sequence ID" value="KAA5533304.1"/>
    <property type="molecule type" value="Genomic_DNA"/>
</dbReference>
<dbReference type="Gene3D" id="2.30.30.730">
    <property type="match status" value="1"/>
</dbReference>
<accession>A0A5M6CDP9</accession>
<dbReference type="Pfam" id="PF18347">
    <property type="entry name" value="DUF5606"/>
    <property type="match status" value="1"/>
</dbReference>
<evidence type="ECO:0000259" key="3">
    <source>
        <dbReference type="Pfam" id="PF21186"/>
    </source>
</evidence>
<evidence type="ECO:0000313" key="4">
    <source>
        <dbReference type="EMBL" id="KAA5533304.1"/>
    </source>
</evidence>
<comment type="caution">
    <text evidence="4">The sequence shown here is derived from an EMBL/GenBank/DDBJ whole genome shotgun (WGS) entry which is preliminary data.</text>
</comment>
<dbReference type="Gene3D" id="1.10.10.1650">
    <property type="match status" value="1"/>
</dbReference>
<dbReference type="RefSeq" id="WP_150033051.1">
    <property type="nucleotide sequence ID" value="NZ_VWSH01000003.1"/>
</dbReference>
<dbReference type="InterPro" id="IPR041218">
    <property type="entry name" value="DUF5606"/>
</dbReference>
<feature type="domain" description="DUF6852" evidence="3">
    <location>
        <begin position="52"/>
        <end position="120"/>
    </location>
</feature>
<evidence type="ECO:0000259" key="2">
    <source>
        <dbReference type="Pfam" id="PF18347"/>
    </source>
</evidence>
<name>A0A5M6CDP9_9BACT</name>